<feature type="non-terminal residue" evidence="1">
    <location>
        <position position="165"/>
    </location>
</feature>
<organism evidence="1 2">
    <name type="scientific">Turnera subulata</name>
    <dbReference type="NCBI Taxonomy" id="218843"/>
    <lineage>
        <taxon>Eukaryota</taxon>
        <taxon>Viridiplantae</taxon>
        <taxon>Streptophyta</taxon>
        <taxon>Embryophyta</taxon>
        <taxon>Tracheophyta</taxon>
        <taxon>Spermatophyta</taxon>
        <taxon>Magnoliopsida</taxon>
        <taxon>eudicotyledons</taxon>
        <taxon>Gunneridae</taxon>
        <taxon>Pentapetalae</taxon>
        <taxon>rosids</taxon>
        <taxon>fabids</taxon>
        <taxon>Malpighiales</taxon>
        <taxon>Passifloraceae</taxon>
        <taxon>Turnera</taxon>
    </lineage>
</organism>
<gene>
    <name evidence="1" type="ORF">Tsubulata_048326</name>
</gene>
<dbReference type="SUPFAM" id="SSF56371">
    <property type="entry name" value="Ribosome inactivating proteins (RIP)"/>
    <property type="match status" value="1"/>
</dbReference>
<dbReference type="OrthoDB" id="618095at2759"/>
<dbReference type="InterPro" id="IPR036041">
    <property type="entry name" value="Ribosome-inact_prot_sf"/>
</dbReference>
<dbReference type="Proteomes" id="UP001141552">
    <property type="component" value="Unassembled WGS sequence"/>
</dbReference>
<accession>A0A9Q0F239</accession>
<dbReference type="InterPro" id="IPR017989">
    <property type="entry name" value="Ribosome_inactivat_1/2"/>
</dbReference>
<reference evidence="1" key="1">
    <citation type="submission" date="2022-02" db="EMBL/GenBank/DDBJ databases">
        <authorList>
            <person name="Henning P.M."/>
            <person name="McCubbin A.G."/>
            <person name="Shore J.S."/>
        </authorList>
    </citation>
    <scope>NUCLEOTIDE SEQUENCE</scope>
    <source>
        <strain evidence="1">F60SS</strain>
        <tissue evidence="1">Leaves</tissue>
    </source>
</reference>
<keyword evidence="2" id="KW-1185">Reference proteome</keyword>
<dbReference type="InterPro" id="IPR001574">
    <property type="entry name" value="Ribosome_inactivat_prot"/>
</dbReference>
<sequence>MFGVIGLQIREKKICSVVIAAWVCWVLVVGTRRVCSSPAGSMLSERCSRQGKTGQGTTNKTITLVLSMNDLYLLGFHSSPAATNNAYYYFNDCDDTPGAASLFPRASAVSLGYDASYAKGLARRDAVSLGNEPLYCAIKTLYQRQGIPSNWKKSLIVVIQMMLEA</sequence>
<protein>
    <submittedName>
        <fullName evidence="1">Uncharacterized protein</fullName>
    </submittedName>
</protein>
<dbReference type="Gene3D" id="3.40.420.10">
    <property type="entry name" value="Ricin (A subunit), domain 1"/>
    <property type="match status" value="1"/>
</dbReference>
<reference evidence="1" key="2">
    <citation type="journal article" date="2023" name="Plants (Basel)">
        <title>Annotation of the Turnera subulata (Passifloraceae) Draft Genome Reveals the S-Locus Evolved after the Divergence of Turneroideae from Passifloroideae in a Stepwise Manner.</title>
        <authorList>
            <person name="Henning P.M."/>
            <person name="Roalson E.H."/>
            <person name="Mir W."/>
            <person name="McCubbin A.G."/>
            <person name="Shore J.S."/>
        </authorList>
    </citation>
    <scope>NUCLEOTIDE SEQUENCE</scope>
    <source>
        <strain evidence="1">F60SS</strain>
    </source>
</reference>
<dbReference type="InterPro" id="IPR016138">
    <property type="entry name" value="Ribosome_inactivat_prot_sub1"/>
</dbReference>
<dbReference type="AlphaFoldDB" id="A0A9Q0F239"/>
<dbReference type="GO" id="GO:0017148">
    <property type="term" value="P:negative regulation of translation"/>
    <property type="evidence" value="ECO:0007669"/>
    <property type="project" value="InterPro"/>
</dbReference>
<dbReference type="GO" id="GO:0030598">
    <property type="term" value="F:rRNA N-glycosylase activity"/>
    <property type="evidence" value="ECO:0007669"/>
    <property type="project" value="InterPro"/>
</dbReference>
<dbReference type="PRINTS" id="PR00396">
    <property type="entry name" value="SHIGARICIN"/>
</dbReference>
<evidence type="ECO:0000313" key="2">
    <source>
        <dbReference type="Proteomes" id="UP001141552"/>
    </source>
</evidence>
<dbReference type="EMBL" id="JAKUCV010007394">
    <property type="protein sequence ID" value="KAJ4823660.1"/>
    <property type="molecule type" value="Genomic_DNA"/>
</dbReference>
<name>A0A9Q0F239_9ROSI</name>
<dbReference type="Pfam" id="PF00161">
    <property type="entry name" value="RIP"/>
    <property type="match status" value="1"/>
</dbReference>
<proteinExistence type="predicted"/>
<evidence type="ECO:0000313" key="1">
    <source>
        <dbReference type="EMBL" id="KAJ4823660.1"/>
    </source>
</evidence>
<comment type="caution">
    <text evidence="1">The sequence shown here is derived from an EMBL/GenBank/DDBJ whole genome shotgun (WGS) entry which is preliminary data.</text>
</comment>